<dbReference type="SUPFAM" id="SSF52768">
    <property type="entry name" value="Arginase/deacetylase"/>
    <property type="match status" value="1"/>
</dbReference>
<reference evidence="9" key="2">
    <citation type="journal article" date="2018" name="Nat. Commun.">
        <title>Extreme sensitivity to ultraviolet light in the fungal pathogen causing white-nose syndrome of bats.</title>
        <authorList>
            <person name="Palmer J.M."/>
            <person name="Drees K.P."/>
            <person name="Foster J.T."/>
            <person name="Lindner D.L."/>
        </authorList>
    </citation>
    <scope>NUCLEOTIDE SEQUENCE [LARGE SCALE GENOMIC DNA]</scope>
    <source>
        <strain evidence="9">UAMH 10579</strain>
    </source>
</reference>
<evidence type="ECO:0000256" key="3">
    <source>
        <dbReference type="ARBA" id="ARBA00022801"/>
    </source>
</evidence>
<evidence type="ECO:0000313" key="8">
    <source>
        <dbReference type="EMBL" id="OBT95583.1"/>
    </source>
</evidence>
<keyword evidence="3" id="KW-0378">Hydrolase</keyword>
<dbReference type="CDD" id="cd00067">
    <property type="entry name" value="GAL4"/>
    <property type="match status" value="1"/>
</dbReference>
<dbReference type="RefSeq" id="XP_018129316.1">
    <property type="nucleotide sequence ID" value="XM_018275411.1"/>
</dbReference>
<evidence type="ECO:0000256" key="1">
    <source>
        <dbReference type="ARBA" id="ARBA00006457"/>
    </source>
</evidence>
<dbReference type="Gene3D" id="3.40.800.20">
    <property type="entry name" value="Histone deacetylase domain"/>
    <property type="match status" value="1"/>
</dbReference>
<dbReference type="AlphaFoldDB" id="A0A1B8GI99"/>
<name>A0A1B8GI99_9PEZI</name>
<evidence type="ECO:0000256" key="2">
    <source>
        <dbReference type="ARBA" id="ARBA00012111"/>
    </source>
</evidence>
<reference evidence="8 9" key="1">
    <citation type="submission" date="2016-03" db="EMBL/GenBank/DDBJ databases">
        <title>Comparative genomics of Pseudogymnoascus destructans, the fungus causing white-nose syndrome of bats.</title>
        <authorList>
            <person name="Palmer J.M."/>
            <person name="Drees K.P."/>
            <person name="Foster J.T."/>
            <person name="Lindner D.L."/>
        </authorList>
    </citation>
    <scope>NUCLEOTIDE SEQUENCE [LARGE SCALE GENOMIC DNA]</scope>
    <source>
        <strain evidence="8 9">UAMH 10579</strain>
    </source>
</reference>
<dbReference type="Proteomes" id="UP000091956">
    <property type="component" value="Unassembled WGS sequence"/>
</dbReference>
<dbReference type="InterPro" id="IPR023801">
    <property type="entry name" value="His_deacetylse_dom"/>
</dbReference>
<dbReference type="PANTHER" id="PTHR10625">
    <property type="entry name" value="HISTONE DEACETYLASE HDAC1-RELATED"/>
    <property type="match status" value="1"/>
</dbReference>
<protein>
    <recommendedName>
        <fullName evidence="2">histone deacetylase</fullName>
        <ecNumber evidence="2">3.5.1.98</ecNumber>
    </recommendedName>
</protein>
<dbReference type="InterPro" id="IPR000286">
    <property type="entry name" value="HDACs"/>
</dbReference>
<dbReference type="GO" id="GO:0141221">
    <property type="term" value="F:histone deacetylase activity, hydrolytic mechanism"/>
    <property type="evidence" value="ECO:0007669"/>
    <property type="project" value="UniProtKB-EC"/>
</dbReference>
<feature type="domain" description="Zn(2)-C6 fungal-type" evidence="7">
    <location>
        <begin position="551"/>
        <end position="583"/>
    </location>
</feature>
<evidence type="ECO:0000256" key="4">
    <source>
        <dbReference type="ARBA" id="ARBA00022853"/>
    </source>
</evidence>
<dbReference type="GeneID" id="28839339"/>
<evidence type="ECO:0000256" key="6">
    <source>
        <dbReference type="SAM" id="MobiDB-lite"/>
    </source>
</evidence>
<gene>
    <name evidence="8" type="primary">RPD3_2</name>
    <name evidence="8" type="ORF">VE01_05953</name>
</gene>
<keyword evidence="9" id="KW-1185">Reference proteome</keyword>
<evidence type="ECO:0000313" key="9">
    <source>
        <dbReference type="Proteomes" id="UP000091956"/>
    </source>
</evidence>
<proteinExistence type="inferred from homology"/>
<dbReference type="EMBL" id="KV460234">
    <property type="protein sequence ID" value="OBT95583.1"/>
    <property type="molecule type" value="Genomic_DNA"/>
</dbReference>
<feature type="region of interest" description="Disordered" evidence="6">
    <location>
        <begin position="465"/>
        <end position="487"/>
    </location>
</feature>
<dbReference type="GO" id="GO:0031507">
    <property type="term" value="P:heterochromatin formation"/>
    <property type="evidence" value="ECO:0007669"/>
    <property type="project" value="TreeGrafter"/>
</dbReference>
<dbReference type="PRINTS" id="PR01270">
    <property type="entry name" value="HDASUPER"/>
</dbReference>
<dbReference type="PANTHER" id="PTHR10625:SF10">
    <property type="entry name" value="HISTONE DEACETYLASE HDAC1"/>
    <property type="match status" value="1"/>
</dbReference>
<dbReference type="PRINTS" id="PR01271">
    <property type="entry name" value="HISDACETLASE"/>
</dbReference>
<dbReference type="InterPro" id="IPR003084">
    <property type="entry name" value="HDAC_I/II"/>
</dbReference>
<organism evidence="8 9">
    <name type="scientific">Pseudogymnoascus verrucosus</name>
    <dbReference type="NCBI Taxonomy" id="342668"/>
    <lineage>
        <taxon>Eukaryota</taxon>
        <taxon>Fungi</taxon>
        <taxon>Dikarya</taxon>
        <taxon>Ascomycota</taxon>
        <taxon>Pezizomycotina</taxon>
        <taxon>Leotiomycetes</taxon>
        <taxon>Thelebolales</taxon>
        <taxon>Thelebolaceae</taxon>
        <taxon>Pseudogymnoascus</taxon>
    </lineage>
</organism>
<keyword evidence="5" id="KW-0539">Nucleus</keyword>
<dbReference type="STRING" id="342668.A0A1B8GI99"/>
<dbReference type="InterPro" id="IPR023696">
    <property type="entry name" value="Ureohydrolase_dom_sf"/>
</dbReference>
<dbReference type="PROSITE" id="PS50048">
    <property type="entry name" value="ZN2_CY6_FUNGAL_2"/>
    <property type="match status" value="1"/>
</dbReference>
<evidence type="ECO:0000256" key="5">
    <source>
        <dbReference type="ARBA" id="ARBA00023242"/>
    </source>
</evidence>
<dbReference type="EC" id="3.5.1.98" evidence="2"/>
<feature type="region of interest" description="Disordered" evidence="6">
    <location>
        <begin position="517"/>
        <end position="550"/>
    </location>
</feature>
<dbReference type="GO" id="GO:0008270">
    <property type="term" value="F:zinc ion binding"/>
    <property type="evidence" value="ECO:0007669"/>
    <property type="project" value="InterPro"/>
</dbReference>
<dbReference type="InterPro" id="IPR037138">
    <property type="entry name" value="His_deacetylse_dom_sf"/>
</dbReference>
<feature type="compositionally biased region" description="Polar residues" evidence="6">
    <location>
        <begin position="517"/>
        <end position="527"/>
    </location>
</feature>
<dbReference type="InterPro" id="IPR001138">
    <property type="entry name" value="Zn2Cys6_DnaBD"/>
</dbReference>
<dbReference type="Pfam" id="PF00850">
    <property type="entry name" value="Hist_deacetyl"/>
    <property type="match status" value="1"/>
</dbReference>
<dbReference type="GO" id="GO:0000981">
    <property type="term" value="F:DNA-binding transcription factor activity, RNA polymerase II-specific"/>
    <property type="evidence" value="ECO:0007669"/>
    <property type="project" value="InterPro"/>
</dbReference>
<accession>A0A1B8GI99</accession>
<sequence length="609" mass="67973">MSSNNVSYPPLDLRVLKSQNTKRISYYYDEEVANHYYRGEHPMEPQRIKMAHSLIMHTGIYKKLSILRAKPATADEMKAFHADEYVDFLERVTPETVLPPPEECFGLGENDCPAFEGVFRLSAISAAGSLEGAAKLGLGNCDIAINWAGGLHHAMKSQASGFCYINDIVLGILELLRHYPRVLYIDIDVHHGDAVETAFLTTDRVMTASFHQYSPSAGFFPQTGSLSDVGRGKGRNFSVNFPLSKGIDDASYKGVFEPVIEDIMARFCPSVIVLQCGADSLNQDKLGGLNLSMRGHANCIEFVKRLSVPTLVLGGGGYTIRNVARTWAYETGVLVGTDLQPSDLPVNDEYYEYYAPDYKLDVCAAADKKNQNTVRLLEETKIRIFENLRSIAGPPSIQMQDVPRSSLAFWVAPEAENARKDADEDDYPDVRYTPYRRDRQIHNDEELSDSDYEDGITYAMSRLRQKDTPTKSPRNYRNHGKDVQHGTYGRVALRSDTRRPGILEQMMGVEQHANTLSPTKSLTTDTNVGFVADSPTRPSKARPRDPADDPRCECCKVGKTKCDKARPFCSTCVRRNRRDRCLYRRLDGTIGPDPGAEAAIALGRLVIDI</sequence>
<evidence type="ECO:0000259" key="7">
    <source>
        <dbReference type="PROSITE" id="PS50048"/>
    </source>
</evidence>
<dbReference type="GO" id="GO:0070210">
    <property type="term" value="C:Rpd3L-Expanded complex"/>
    <property type="evidence" value="ECO:0007669"/>
    <property type="project" value="TreeGrafter"/>
</dbReference>
<dbReference type="OrthoDB" id="1918432at2759"/>
<comment type="similarity">
    <text evidence="1">Belongs to the histone deacetylase family. HD type 1 subfamily.</text>
</comment>
<keyword evidence="4" id="KW-0156">Chromatin regulator</keyword>